<sequence length="334" mass="38758">MATTSKSPKRVSWACPLVKSTSSFLPIQQQQNSSCFNNRDAHDPVQICRPAANNSHDILQDSTSSQPGSCHDSLSLNNALKTITLPRKEREAYENQQKTRARYQHREEQEKWRYAQSRLDREQELLCRDAFYQDPYAGICWTATCKFVDVLASRDVEPKLERRFTKSDLLVTLFVNGDFTFSSRKLWLDGLLIPLVIDFPQVKNFRFAVFFSRSLVEEKREVPEALKYLFGTFRYMKRTATLQGATTEMEKKFVRKQLHERRRARFDHVQIHEDSLKQGVLIAKVDEDDVNGSPMDRNLLEEVPMAAGLRPIDIRWPKVKEKGWKAPKEGSVWA</sequence>
<proteinExistence type="predicted"/>
<evidence type="ECO:0000313" key="1">
    <source>
        <dbReference type="EMBL" id="KEQ62090.1"/>
    </source>
</evidence>
<dbReference type="Proteomes" id="UP000030672">
    <property type="component" value="Unassembled WGS sequence"/>
</dbReference>
<dbReference type="HOGENOM" id="CLU_818833_0_0_1"/>
<keyword evidence="2" id="KW-1185">Reference proteome</keyword>
<dbReference type="AlphaFoldDB" id="A0A074VMZ0"/>
<dbReference type="GeneID" id="63921579"/>
<protein>
    <submittedName>
        <fullName evidence="1">Uncharacterized protein</fullName>
    </submittedName>
</protein>
<accession>A0A074VMZ0</accession>
<dbReference type="EMBL" id="KL584835">
    <property type="protein sequence ID" value="KEQ62090.1"/>
    <property type="molecule type" value="Genomic_DNA"/>
</dbReference>
<dbReference type="RefSeq" id="XP_040879113.1">
    <property type="nucleotide sequence ID" value="XM_041028206.1"/>
</dbReference>
<reference evidence="1 2" key="1">
    <citation type="journal article" date="2014" name="BMC Genomics">
        <title>Genome sequencing of four Aureobasidium pullulans varieties: biotechnological potential, stress tolerance, and description of new species.</title>
        <authorList>
            <person name="Gostin Ar C."/>
            <person name="Ohm R.A."/>
            <person name="Kogej T."/>
            <person name="Sonjak S."/>
            <person name="Turk M."/>
            <person name="Zajc J."/>
            <person name="Zalar P."/>
            <person name="Grube M."/>
            <person name="Sun H."/>
            <person name="Han J."/>
            <person name="Sharma A."/>
            <person name="Chiniquy J."/>
            <person name="Ngan C.Y."/>
            <person name="Lipzen A."/>
            <person name="Barry K."/>
            <person name="Grigoriev I.V."/>
            <person name="Gunde-Cimerman N."/>
        </authorList>
    </citation>
    <scope>NUCLEOTIDE SEQUENCE [LARGE SCALE GENOMIC DNA]</scope>
    <source>
        <strain evidence="1 2">CBS 110374</strain>
    </source>
</reference>
<evidence type="ECO:0000313" key="2">
    <source>
        <dbReference type="Proteomes" id="UP000030672"/>
    </source>
</evidence>
<name>A0A074VMZ0_AURM1</name>
<gene>
    <name evidence="1" type="ORF">M437DRAFT_85001</name>
</gene>
<organism evidence="1 2">
    <name type="scientific">Aureobasidium melanogenum (strain CBS 110374)</name>
    <name type="common">Aureobasidium pullulans var. melanogenum</name>
    <dbReference type="NCBI Taxonomy" id="1043003"/>
    <lineage>
        <taxon>Eukaryota</taxon>
        <taxon>Fungi</taxon>
        <taxon>Dikarya</taxon>
        <taxon>Ascomycota</taxon>
        <taxon>Pezizomycotina</taxon>
        <taxon>Dothideomycetes</taxon>
        <taxon>Dothideomycetidae</taxon>
        <taxon>Dothideales</taxon>
        <taxon>Saccotheciaceae</taxon>
        <taxon>Aureobasidium</taxon>
    </lineage>
</organism>